<name>X0M8A1_FUSOX</name>
<feature type="chain" id="PRO_5004943890" evidence="1">
    <location>
        <begin position="19"/>
        <end position="159"/>
    </location>
</feature>
<reference evidence="2" key="2">
    <citation type="submission" date="2012-05" db="EMBL/GenBank/DDBJ databases">
        <title>The Genome Annotation of Fusarium oxysporum Cotton.</title>
        <authorList>
            <consortium name="The Broad Institute Genomics Platform"/>
            <person name="Ma L.-J."/>
            <person name="Corby-Kistler H."/>
            <person name="Broz K."/>
            <person name="Gale L.R."/>
            <person name="Jonkers W."/>
            <person name="O'Donnell K."/>
            <person name="Ploetz R."/>
            <person name="Steinberg C."/>
            <person name="Schwartz D.C."/>
            <person name="VanEtten H."/>
            <person name="Zhou S."/>
            <person name="Young S.K."/>
            <person name="Zeng Q."/>
            <person name="Gargeya S."/>
            <person name="Fitzgerald M."/>
            <person name="Abouelleil A."/>
            <person name="Alvarado L."/>
            <person name="Chapman S.B."/>
            <person name="Gainer-Dewar J."/>
            <person name="Goldberg J."/>
            <person name="Griggs A."/>
            <person name="Gujja S."/>
            <person name="Hansen M."/>
            <person name="Howarth C."/>
            <person name="Imamovic A."/>
            <person name="Ireland A."/>
            <person name="Larimer J."/>
            <person name="McCowan C."/>
            <person name="Murphy C."/>
            <person name="Pearson M."/>
            <person name="Poon T.W."/>
            <person name="Priest M."/>
            <person name="Roberts A."/>
            <person name="Saif S."/>
            <person name="Shea T."/>
            <person name="Sykes S."/>
            <person name="Wortman J."/>
            <person name="Nusbaum C."/>
            <person name="Birren B."/>
        </authorList>
    </citation>
    <scope>NUCLEOTIDE SEQUENCE</scope>
    <source>
        <strain evidence="2">25433</strain>
    </source>
</reference>
<organism evidence="2">
    <name type="scientific">Fusarium oxysporum f. sp. vasinfectum 25433</name>
    <dbReference type="NCBI Taxonomy" id="1089449"/>
    <lineage>
        <taxon>Eukaryota</taxon>
        <taxon>Fungi</taxon>
        <taxon>Dikarya</taxon>
        <taxon>Ascomycota</taxon>
        <taxon>Pezizomycotina</taxon>
        <taxon>Sordariomycetes</taxon>
        <taxon>Hypocreomycetidae</taxon>
        <taxon>Hypocreales</taxon>
        <taxon>Nectriaceae</taxon>
        <taxon>Fusarium</taxon>
        <taxon>Fusarium oxysporum species complex</taxon>
    </lineage>
</organism>
<evidence type="ECO:0000256" key="1">
    <source>
        <dbReference type="SAM" id="SignalP"/>
    </source>
</evidence>
<accession>X0M8A1</accession>
<gene>
    <name evidence="2" type="ORF">FOTG_01303</name>
</gene>
<protein>
    <submittedName>
        <fullName evidence="2">Uncharacterized protein</fullName>
    </submittedName>
</protein>
<dbReference type="HOGENOM" id="CLU_1660841_0_0_1"/>
<proteinExistence type="predicted"/>
<evidence type="ECO:0000313" key="2">
    <source>
        <dbReference type="EMBL" id="EXM34469.1"/>
    </source>
</evidence>
<dbReference type="Proteomes" id="UP000030701">
    <property type="component" value="Unassembled WGS sequence"/>
</dbReference>
<feature type="signal peptide" evidence="1">
    <location>
        <begin position="1"/>
        <end position="18"/>
    </location>
</feature>
<dbReference type="OrthoDB" id="4974079at2759"/>
<reference evidence="2" key="1">
    <citation type="submission" date="2011-11" db="EMBL/GenBank/DDBJ databases">
        <title>The Genome Sequence of Fusarium oxysporum Cotton.</title>
        <authorList>
            <consortium name="The Broad Institute Genome Sequencing Platform"/>
            <person name="Ma L.-J."/>
            <person name="Gale L.R."/>
            <person name="Schwartz D.C."/>
            <person name="Zhou S."/>
            <person name="Corby-Kistler H."/>
            <person name="Young S.K."/>
            <person name="Zeng Q."/>
            <person name="Gargeya S."/>
            <person name="Fitzgerald M."/>
            <person name="Haas B."/>
            <person name="Abouelleil A."/>
            <person name="Alvarado L."/>
            <person name="Arachchi H.M."/>
            <person name="Berlin A."/>
            <person name="Brown A."/>
            <person name="Chapman S.B."/>
            <person name="Chen Z."/>
            <person name="Dunbar C."/>
            <person name="Freedman E."/>
            <person name="Gearin G."/>
            <person name="Goldberg J."/>
            <person name="Griggs A."/>
            <person name="Gujja S."/>
            <person name="Heiman D."/>
            <person name="Howarth C."/>
            <person name="Larson L."/>
            <person name="Lui A."/>
            <person name="MacDonald P.J.P."/>
            <person name="Montmayeur A."/>
            <person name="Murphy C."/>
            <person name="Neiman D."/>
            <person name="Pearson M."/>
            <person name="Priest M."/>
            <person name="Roberts A."/>
            <person name="Saif S."/>
            <person name="Shea T."/>
            <person name="Shenoy N."/>
            <person name="Sisk P."/>
            <person name="Stolte C."/>
            <person name="Sykes S."/>
            <person name="Wortman J."/>
            <person name="Nusbaum C."/>
            <person name="Birren B."/>
        </authorList>
    </citation>
    <scope>NUCLEOTIDE SEQUENCE [LARGE SCALE GENOMIC DNA]</scope>
    <source>
        <strain evidence="2">25433</strain>
    </source>
</reference>
<keyword evidence="1" id="KW-0732">Signal</keyword>
<dbReference type="AlphaFoldDB" id="X0M8A1"/>
<sequence>MQISEVIRIASLLSLTAARIVTTIAEKWDYMWEEEMPVEDLACWSEDKDNVINYMGWESLKNLPVAIAGYEGGRHRAMLVLDYALSGFATDYETFESLTDGQAWRTGKANVTAFHSSDLRDCGIGSEPAEVDRKFIGDYQPFEETSSQGNFGLVGMKTQ</sequence>
<dbReference type="EMBL" id="JH657919">
    <property type="protein sequence ID" value="EXM34469.1"/>
    <property type="molecule type" value="Genomic_DNA"/>
</dbReference>